<dbReference type="PANTHER" id="PTHR30270">
    <property type="entry name" value="THIAMINE-MONOPHOSPHATE KINASE"/>
    <property type="match status" value="1"/>
</dbReference>
<dbReference type="SUPFAM" id="SSF55326">
    <property type="entry name" value="PurM N-terminal domain-like"/>
    <property type="match status" value="1"/>
</dbReference>
<feature type="binding site" evidence="1">
    <location>
        <position position="123"/>
    </location>
    <ligand>
        <name>Mg(2+)</name>
        <dbReference type="ChEBI" id="CHEBI:18420"/>
        <label>1</label>
    </ligand>
</feature>
<comment type="similarity">
    <text evidence="1">Belongs to the thiamine-monophosphate kinase family.</text>
</comment>
<keyword evidence="1" id="KW-0479">Metal-binding</keyword>
<keyword evidence="1" id="KW-0067">ATP-binding</keyword>
<feature type="binding site" evidence="1">
    <location>
        <position position="75"/>
    </location>
    <ligand>
        <name>Mg(2+)</name>
        <dbReference type="ChEBI" id="CHEBI:18420"/>
        <label>2</label>
    </ligand>
</feature>
<feature type="binding site" evidence="1">
    <location>
        <position position="224"/>
    </location>
    <ligand>
        <name>ATP</name>
        <dbReference type="ChEBI" id="CHEBI:30616"/>
    </ligand>
</feature>
<gene>
    <name evidence="1" type="primary">thiL</name>
    <name evidence="4" type="ORF">QQ91_007785</name>
</gene>
<dbReference type="NCBIfam" id="TIGR01379">
    <property type="entry name" value="thiL"/>
    <property type="match status" value="1"/>
</dbReference>
<dbReference type="Gene3D" id="3.90.650.10">
    <property type="entry name" value="PurM-like C-terminal domain"/>
    <property type="match status" value="1"/>
</dbReference>
<feature type="binding site" evidence="1">
    <location>
        <position position="75"/>
    </location>
    <ligand>
        <name>Mg(2+)</name>
        <dbReference type="ChEBI" id="CHEBI:18420"/>
        <label>4</label>
    </ligand>
</feature>
<comment type="caution">
    <text evidence="4">The sequence shown here is derived from an EMBL/GenBank/DDBJ whole genome shotgun (WGS) entry which is preliminary data.</text>
</comment>
<dbReference type="CDD" id="cd02194">
    <property type="entry name" value="ThiL"/>
    <property type="match status" value="1"/>
</dbReference>
<dbReference type="SUPFAM" id="SSF56042">
    <property type="entry name" value="PurM C-terminal domain-like"/>
    <property type="match status" value="1"/>
</dbReference>
<keyword evidence="1" id="KW-0460">Magnesium</keyword>
<accession>A0A0C1UNU9</accession>
<dbReference type="PANTHER" id="PTHR30270:SF0">
    <property type="entry name" value="THIAMINE-MONOPHOSPHATE KINASE"/>
    <property type="match status" value="1"/>
</dbReference>
<dbReference type="GO" id="GO:0000287">
    <property type="term" value="F:magnesium ion binding"/>
    <property type="evidence" value="ECO:0007669"/>
    <property type="project" value="UniProtKB-UniRule"/>
</dbReference>
<name>A0A0C1UNU9_9CYAN</name>
<evidence type="ECO:0000256" key="1">
    <source>
        <dbReference type="HAMAP-Rule" id="MF_02128"/>
    </source>
</evidence>
<feature type="binding site" evidence="1">
    <location>
        <position position="45"/>
    </location>
    <ligand>
        <name>Mg(2+)</name>
        <dbReference type="ChEBI" id="CHEBI:18420"/>
        <label>1</label>
    </ligand>
</feature>
<evidence type="ECO:0000313" key="4">
    <source>
        <dbReference type="EMBL" id="NEV67017.1"/>
    </source>
</evidence>
<evidence type="ECO:0000259" key="2">
    <source>
        <dbReference type="Pfam" id="PF00586"/>
    </source>
</evidence>
<feature type="binding site" evidence="1">
    <location>
        <position position="30"/>
    </location>
    <ligand>
        <name>Mg(2+)</name>
        <dbReference type="ChEBI" id="CHEBI:18420"/>
        <label>3</label>
    </ligand>
</feature>
<proteinExistence type="inferred from homology"/>
<feature type="binding site" evidence="1">
    <location>
        <position position="148"/>
    </location>
    <ligand>
        <name>ATP</name>
        <dbReference type="ChEBI" id="CHEBI:30616"/>
    </ligand>
</feature>
<organism evidence="4">
    <name type="scientific">Lyngbya confervoides BDU141951</name>
    <dbReference type="NCBI Taxonomy" id="1574623"/>
    <lineage>
        <taxon>Bacteria</taxon>
        <taxon>Bacillati</taxon>
        <taxon>Cyanobacteriota</taxon>
        <taxon>Cyanophyceae</taxon>
        <taxon>Oscillatoriophycideae</taxon>
        <taxon>Oscillatoriales</taxon>
        <taxon>Microcoleaceae</taxon>
        <taxon>Lyngbya</taxon>
    </lineage>
</organism>
<dbReference type="EMBL" id="JTHE02000003">
    <property type="protein sequence ID" value="NEV67017.1"/>
    <property type="molecule type" value="Genomic_DNA"/>
</dbReference>
<keyword evidence="1" id="KW-0547">Nucleotide-binding</keyword>
<dbReference type="HAMAP" id="MF_02128">
    <property type="entry name" value="TMP_kinase"/>
    <property type="match status" value="1"/>
</dbReference>
<feature type="domain" description="PurM-like N-terminal" evidence="2">
    <location>
        <begin position="28"/>
        <end position="140"/>
    </location>
</feature>
<dbReference type="AlphaFoldDB" id="A0A0C1UNU9"/>
<feature type="binding site" evidence="1">
    <location>
        <position position="44"/>
    </location>
    <ligand>
        <name>Mg(2+)</name>
        <dbReference type="ChEBI" id="CHEBI:18420"/>
        <label>4</label>
    </ligand>
</feature>
<dbReference type="InterPro" id="IPR016188">
    <property type="entry name" value="PurM-like_N"/>
</dbReference>
<feature type="binding site" evidence="1">
    <location>
        <position position="30"/>
    </location>
    <ligand>
        <name>Mg(2+)</name>
        <dbReference type="ChEBI" id="CHEBI:18420"/>
        <label>4</label>
    </ligand>
</feature>
<dbReference type="InterPro" id="IPR006283">
    <property type="entry name" value="ThiL-like"/>
</dbReference>
<dbReference type="GO" id="GO:0005524">
    <property type="term" value="F:ATP binding"/>
    <property type="evidence" value="ECO:0007669"/>
    <property type="project" value="UniProtKB-UniRule"/>
</dbReference>
<dbReference type="GO" id="GO:0009229">
    <property type="term" value="P:thiamine diphosphate biosynthetic process"/>
    <property type="evidence" value="ECO:0007669"/>
    <property type="project" value="UniProtKB-UniRule"/>
</dbReference>
<reference evidence="4" key="2">
    <citation type="journal article" date="2015" name="Genome Announc.">
        <title>Draft Genome Sequence of Filamentous Marine Cyanobacterium Lyngbya confervoides Strain BDU141951.</title>
        <authorList>
            <person name="Chandrababunaidu M.M."/>
            <person name="Sen D."/>
            <person name="Tripathy S."/>
        </authorList>
    </citation>
    <scope>NUCLEOTIDE SEQUENCE</scope>
    <source>
        <strain evidence="4">BDU141951</strain>
    </source>
</reference>
<feature type="binding site" evidence="1">
    <location>
        <position position="329"/>
    </location>
    <ligand>
        <name>substrate</name>
    </ligand>
</feature>
<dbReference type="PIRSF" id="PIRSF005303">
    <property type="entry name" value="Thiam_monoph_kin"/>
    <property type="match status" value="1"/>
</dbReference>
<feature type="binding site" evidence="1">
    <location>
        <position position="273"/>
    </location>
    <ligand>
        <name>substrate</name>
    </ligand>
</feature>
<comment type="function">
    <text evidence="1">Catalyzes the ATP-dependent phosphorylation of thiamine-monophosphate (TMP) to form thiamine-pyrophosphate (TPP), the active form of vitamin B1.</text>
</comment>
<evidence type="ECO:0000259" key="3">
    <source>
        <dbReference type="Pfam" id="PF02769"/>
    </source>
</evidence>
<dbReference type="Pfam" id="PF00586">
    <property type="entry name" value="AIRS"/>
    <property type="match status" value="1"/>
</dbReference>
<feature type="binding site" evidence="1">
    <location>
        <begin position="122"/>
        <end position="123"/>
    </location>
    <ligand>
        <name>ATP</name>
        <dbReference type="ChEBI" id="CHEBI:30616"/>
    </ligand>
</feature>
<dbReference type="GO" id="GO:0009030">
    <property type="term" value="F:thiamine-phosphate kinase activity"/>
    <property type="evidence" value="ECO:0007669"/>
    <property type="project" value="UniProtKB-UniRule"/>
</dbReference>
<protein>
    <recommendedName>
        <fullName evidence="1">Thiamine-monophosphate kinase</fullName>
        <shortName evidence="1">TMP kinase</shortName>
        <shortName evidence="1">Thiamine-phosphate kinase</shortName>
        <ecNumber evidence="1">2.7.4.16</ecNumber>
    </recommendedName>
</protein>
<dbReference type="Pfam" id="PF02769">
    <property type="entry name" value="AIRS_C"/>
    <property type="match status" value="1"/>
</dbReference>
<dbReference type="Gene3D" id="3.30.1330.10">
    <property type="entry name" value="PurM-like, N-terminal domain"/>
    <property type="match status" value="1"/>
</dbReference>
<dbReference type="InterPro" id="IPR036676">
    <property type="entry name" value="PurM-like_C_sf"/>
</dbReference>
<keyword evidence="1 4" id="KW-0808">Transferase</keyword>
<feature type="binding site" evidence="1">
    <location>
        <position position="75"/>
    </location>
    <ligand>
        <name>Mg(2+)</name>
        <dbReference type="ChEBI" id="CHEBI:18420"/>
        <label>3</label>
    </ligand>
</feature>
<feature type="binding site" evidence="1">
    <location>
        <position position="46"/>
    </location>
    <ligand>
        <name>Mg(2+)</name>
        <dbReference type="ChEBI" id="CHEBI:18420"/>
        <label>2</label>
    </ligand>
</feature>
<reference evidence="4" key="1">
    <citation type="submission" date="2014-11" db="EMBL/GenBank/DDBJ databases">
        <authorList>
            <person name="Malar M.C."/>
            <person name="Sen D."/>
            <person name="Tripathy S."/>
        </authorList>
    </citation>
    <scope>NUCLEOTIDE SEQUENCE</scope>
    <source>
        <strain evidence="4">BDU141951</strain>
    </source>
</reference>
<dbReference type="EC" id="2.7.4.16" evidence="1"/>
<feature type="domain" description="PurM-like C-terminal" evidence="3">
    <location>
        <begin position="152"/>
        <end position="308"/>
    </location>
</feature>
<comment type="miscellaneous">
    <text evidence="1">Reaction mechanism of ThiL seems to utilize a direct, inline transfer of the gamma-phosphate of ATP to TMP rather than a phosphorylated enzyme intermediate.</text>
</comment>
<dbReference type="GO" id="GO:0009228">
    <property type="term" value="P:thiamine biosynthetic process"/>
    <property type="evidence" value="ECO:0007669"/>
    <property type="project" value="UniProtKB-KW"/>
</dbReference>
<dbReference type="UniPathway" id="UPA00060">
    <property type="reaction ID" value="UER00142"/>
</dbReference>
<feature type="binding site" evidence="1">
    <location>
        <position position="222"/>
    </location>
    <ligand>
        <name>Mg(2+)</name>
        <dbReference type="ChEBI" id="CHEBI:18420"/>
        <label>3</label>
    </ligand>
</feature>
<keyword evidence="1" id="KW-0784">Thiamine biosynthesis</keyword>
<comment type="catalytic activity">
    <reaction evidence="1">
        <text>thiamine phosphate + ATP = thiamine diphosphate + ADP</text>
        <dbReference type="Rhea" id="RHEA:15913"/>
        <dbReference type="ChEBI" id="CHEBI:30616"/>
        <dbReference type="ChEBI" id="CHEBI:37575"/>
        <dbReference type="ChEBI" id="CHEBI:58937"/>
        <dbReference type="ChEBI" id="CHEBI:456216"/>
        <dbReference type="EC" id="2.7.4.16"/>
    </reaction>
</comment>
<feature type="binding site" evidence="1">
    <location>
        <position position="225"/>
    </location>
    <ligand>
        <name>Mg(2+)</name>
        <dbReference type="ChEBI" id="CHEBI:18420"/>
        <label>5</label>
    </ligand>
</feature>
<dbReference type="InterPro" id="IPR010918">
    <property type="entry name" value="PurM-like_C_dom"/>
</dbReference>
<reference evidence="4" key="3">
    <citation type="submission" date="2020-02" db="EMBL/GenBank/DDBJ databases">
        <authorList>
            <person name="Sarangi A.N."/>
            <person name="Ghosh S."/>
            <person name="Mukherjee M."/>
            <person name="Tripathy S."/>
        </authorList>
    </citation>
    <scope>NUCLEOTIDE SEQUENCE</scope>
    <source>
        <strain evidence="4">BDU141951</strain>
    </source>
</reference>
<feature type="binding site" evidence="1">
    <location>
        <position position="53"/>
    </location>
    <ligand>
        <name>substrate</name>
    </ligand>
</feature>
<keyword evidence="1 4" id="KW-0418">Kinase</keyword>
<feature type="binding site" evidence="1">
    <location>
        <position position="105"/>
    </location>
    <ligand>
        <name>ATP</name>
        <dbReference type="ChEBI" id="CHEBI:30616"/>
    </ligand>
</feature>
<dbReference type="InterPro" id="IPR036921">
    <property type="entry name" value="PurM-like_N_sf"/>
</dbReference>
<feature type="binding site" evidence="1">
    <location>
        <position position="46"/>
    </location>
    <ligand>
        <name>Mg(2+)</name>
        <dbReference type="ChEBI" id="CHEBI:18420"/>
        <label>1</label>
    </ligand>
</feature>
<sequence length="332" mass="35534">MSQPTVAELGELELLKRLQPFCESALIGDDAAVLPPRSQATVITTDMLVDGVHFSDRTTPPQAIGWRAIAANLSDLAAMGSVPTEITVGLALPGHTPVHWVEQVYEGMAACLRQYGGKIVGGDVVRSPQPVIAITALGTVAPQRVIRRDRAQPGQVILATGWHGASRAGLELLLQPDLQTPLSASDRQTFIQAHQYPVPRLDIVELFDALEDDEFGAIAGMDSSDGLANAVLWLCQASGVGAQLMRSRLPLPQAFTPWLSDATALDWCLYGGEDFELVLCLPAEIALELLPVLGSQASIIGTVAASPEVLLMDDVGDRSPLTLTWESCFQHF</sequence>
<comment type="pathway">
    <text evidence="1">Cofactor biosynthesis; thiamine diphosphate biosynthesis; thiamine diphosphate from thiamine phosphate: step 1/1.</text>
</comment>